<proteinExistence type="predicted"/>
<gene>
    <name evidence="1" type="ORF">METZ01_LOCUS235118</name>
</gene>
<dbReference type="AlphaFoldDB" id="A0A382H4Q6"/>
<accession>A0A382H4Q6</accession>
<dbReference type="EMBL" id="UINC01059163">
    <property type="protein sequence ID" value="SVB82264.1"/>
    <property type="molecule type" value="Genomic_DNA"/>
</dbReference>
<sequence>MSDPKFTIGMRDAFFNALYEIAKQD</sequence>
<reference evidence="1" key="1">
    <citation type="submission" date="2018-05" db="EMBL/GenBank/DDBJ databases">
        <authorList>
            <person name="Lanie J.A."/>
            <person name="Ng W.-L."/>
            <person name="Kazmierczak K.M."/>
            <person name="Andrzejewski T.M."/>
            <person name="Davidsen T.M."/>
            <person name="Wayne K.J."/>
            <person name="Tettelin H."/>
            <person name="Glass J.I."/>
            <person name="Rusch D."/>
            <person name="Podicherti R."/>
            <person name="Tsui H.-C.T."/>
            <person name="Winkler M.E."/>
        </authorList>
    </citation>
    <scope>NUCLEOTIDE SEQUENCE</scope>
</reference>
<name>A0A382H4Q6_9ZZZZ</name>
<evidence type="ECO:0000313" key="1">
    <source>
        <dbReference type="EMBL" id="SVB82264.1"/>
    </source>
</evidence>
<protein>
    <submittedName>
        <fullName evidence="1">Uncharacterized protein</fullName>
    </submittedName>
</protein>
<organism evidence="1">
    <name type="scientific">marine metagenome</name>
    <dbReference type="NCBI Taxonomy" id="408172"/>
    <lineage>
        <taxon>unclassified sequences</taxon>
        <taxon>metagenomes</taxon>
        <taxon>ecological metagenomes</taxon>
    </lineage>
</organism>
<feature type="non-terminal residue" evidence="1">
    <location>
        <position position="25"/>
    </location>
</feature>